<dbReference type="PANTHER" id="PTHR11203">
    <property type="entry name" value="CLEAVAGE AND POLYADENYLATION SPECIFICITY FACTOR FAMILY MEMBER"/>
    <property type="match status" value="1"/>
</dbReference>
<dbReference type="SMART" id="SM01027">
    <property type="entry name" value="Beta-Casp"/>
    <property type="match status" value="1"/>
</dbReference>
<dbReference type="GO" id="GO:0004521">
    <property type="term" value="F:RNA endonuclease activity"/>
    <property type="evidence" value="ECO:0007669"/>
    <property type="project" value="TreeGrafter"/>
</dbReference>
<evidence type="ECO:0000313" key="4">
    <source>
        <dbReference type="EMBL" id="OHB12418.1"/>
    </source>
</evidence>
<evidence type="ECO:0000313" key="5">
    <source>
        <dbReference type="Proteomes" id="UP000176558"/>
    </source>
</evidence>
<sequence>MAKDLHVTFFGGVGTVTGANFLLESPKTKILVDCGLLQGTPDAYMENTRPWDYDPKSADYLFTTHSHLDHIGRLCKLVKDGFRGIIYSTPETKEIAGVMLLDAIKVMSAYGGFPEGRENDQKPLYGIDDYNQAFNQWKTISYHKEIKINEEFSVYIKDAGHILGSGMYEFTFSPRRRLGEKVKVVFTGDTGNSPAPLLRDTEKISDADYLIIDSVYGDKNHEPKEERDRKFRRIVMETIETRGALIIPAFSIERTQVILYELNNLVEDKKIPSVPIFLDSPLGSKVTEIYKRNINDFNLPVQKEIKDGDNIFKFPKLSITHGRNQSEDIVKTANPKIIIAGSGMSTGGRIVSHEINFLPDPKSTILLMGYQALGTLGRRIQNKPKEVEINGKMIPVNARIETISGYSSHKDSDGLVNMVADTSKTVKKVFVVMGEPKASVFLVQRLRDELNVDAIYPERGEVYELK</sequence>
<name>A0A1G2USV6_9BACT</name>
<dbReference type="Pfam" id="PF07521">
    <property type="entry name" value="RMMBL"/>
    <property type="match status" value="1"/>
</dbReference>
<reference evidence="4 5" key="1">
    <citation type="journal article" date="2016" name="Nat. Commun.">
        <title>Thousands of microbial genomes shed light on interconnected biogeochemical processes in an aquifer system.</title>
        <authorList>
            <person name="Anantharaman K."/>
            <person name="Brown C.T."/>
            <person name="Hug L.A."/>
            <person name="Sharon I."/>
            <person name="Castelle C.J."/>
            <person name="Probst A.J."/>
            <person name="Thomas B.C."/>
            <person name="Singh A."/>
            <person name="Wilkins M.J."/>
            <person name="Karaoz U."/>
            <person name="Brodie E.L."/>
            <person name="Williams K.H."/>
            <person name="Hubbard S.S."/>
            <person name="Banfield J.F."/>
        </authorList>
    </citation>
    <scope>NUCLEOTIDE SEQUENCE [LARGE SCALE GENOMIC DNA]</scope>
</reference>
<dbReference type="Gene3D" id="3.60.15.10">
    <property type="entry name" value="Ribonuclease Z/Hydroxyacylglutathione hydrolase-like"/>
    <property type="match status" value="1"/>
</dbReference>
<dbReference type="EMBL" id="MHWT01000016">
    <property type="protein sequence ID" value="OHB12418.1"/>
    <property type="molecule type" value="Genomic_DNA"/>
</dbReference>
<dbReference type="Proteomes" id="UP000176558">
    <property type="component" value="Unassembled WGS sequence"/>
</dbReference>
<dbReference type="SMART" id="SM00849">
    <property type="entry name" value="Lactamase_B"/>
    <property type="match status" value="1"/>
</dbReference>
<evidence type="ECO:0008006" key="6">
    <source>
        <dbReference type="Google" id="ProtNLM"/>
    </source>
</evidence>
<dbReference type="InterPro" id="IPR050698">
    <property type="entry name" value="MBL"/>
</dbReference>
<dbReference type="InterPro" id="IPR036866">
    <property type="entry name" value="RibonucZ/Hydroxyglut_hydro"/>
</dbReference>
<proteinExistence type="predicted"/>
<feature type="domain" description="Metallo-beta-lactamase" evidence="2">
    <location>
        <begin position="17"/>
        <end position="250"/>
    </location>
</feature>
<dbReference type="InterPro" id="IPR011108">
    <property type="entry name" value="RMMBL"/>
</dbReference>
<dbReference type="InterPro" id="IPR022712">
    <property type="entry name" value="Beta_Casp"/>
</dbReference>
<dbReference type="AlphaFoldDB" id="A0A1G2USV6"/>
<evidence type="ECO:0000259" key="2">
    <source>
        <dbReference type="SMART" id="SM00849"/>
    </source>
</evidence>
<dbReference type="InterPro" id="IPR001279">
    <property type="entry name" value="Metallo-B-lactamas"/>
</dbReference>
<gene>
    <name evidence="4" type="ORF">A3G99_02450</name>
</gene>
<dbReference type="Gene3D" id="3.40.50.10890">
    <property type="match status" value="1"/>
</dbReference>
<evidence type="ECO:0000256" key="1">
    <source>
        <dbReference type="ARBA" id="ARBA00022801"/>
    </source>
</evidence>
<dbReference type="GO" id="GO:0016787">
    <property type="term" value="F:hydrolase activity"/>
    <property type="evidence" value="ECO:0007669"/>
    <property type="project" value="UniProtKB-KW"/>
</dbReference>
<dbReference type="PANTHER" id="PTHR11203:SF37">
    <property type="entry name" value="INTEGRATOR COMPLEX SUBUNIT 11"/>
    <property type="match status" value="1"/>
</dbReference>
<protein>
    <recommendedName>
        <fullName evidence="6">MBL fold hydrolase</fullName>
    </recommendedName>
</protein>
<dbReference type="Pfam" id="PF16661">
    <property type="entry name" value="Lactamase_B_6"/>
    <property type="match status" value="1"/>
</dbReference>
<keyword evidence="1" id="KW-0378">Hydrolase</keyword>
<dbReference type="Pfam" id="PF10996">
    <property type="entry name" value="Beta-Casp"/>
    <property type="match status" value="1"/>
</dbReference>
<dbReference type="SUPFAM" id="SSF56281">
    <property type="entry name" value="Metallo-hydrolase/oxidoreductase"/>
    <property type="match status" value="1"/>
</dbReference>
<accession>A0A1G2USV6</accession>
<dbReference type="CDD" id="cd16295">
    <property type="entry name" value="TTHA0252-CPSF-like_MBL-fold"/>
    <property type="match status" value="1"/>
</dbReference>
<comment type="caution">
    <text evidence="4">The sequence shown here is derived from an EMBL/GenBank/DDBJ whole genome shotgun (WGS) entry which is preliminary data.</text>
</comment>
<organism evidence="4 5">
    <name type="scientific">Candidatus Zambryskibacteria bacterium RIFCSPLOWO2_12_FULL_39_23</name>
    <dbReference type="NCBI Taxonomy" id="1802776"/>
    <lineage>
        <taxon>Bacteria</taxon>
        <taxon>Candidatus Zambryskiibacteriota</taxon>
    </lineage>
</organism>
<feature type="domain" description="Beta-Casp" evidence="3">
    <location>
        <begin position="255"/>
        <end position="380"/>
    </location>
</feature>
<evidence type="ECO:0000259" key="3">
    <source>
        <dbReference type="SMART" id="SM01027"/>
    </source>
</evidence>